<proteinExistence type="predicted"/>
<dbReference type="OMA" id="EQEKQSY"/>
<sequence>MIIKDDNFTIGSISFPYKLLKKQLNLINLFDPKDYQQDDNFIKDDQEQLRILLRIDNIKFLKNSQLPPGQLNQKEYTLFLNDKQIIVNNRGSQGKQNKYSSLKEDILPFTDMFPSEIIQLEQEKQSYKKNRIKILNKNFKIK</sequence>
<gene>
    <name evidence="1" type="ORF">PPRIM_AZ9-3.1.T0300006</name>
</gene>
<reference evidence="1" key="1">
    <citation type="submission" date="2021-01" db="EMBL/GenBank/DDBJ databases">
        <authorList>
            <consortium name="Genoscope - CEA"/>
            <person name="William W."/>
        </authorList>
    </citation>
    <scope>NUCLEOTIDE SEQUENCE</scope>
</reference>
<dbReference type="Proteomes" id="UP000688137">
    <property type="component" value="Unassembled WGS sequence"/>
</dbReference>
<evidence type="ECO:0000313" key="1">
    <source>
        <dbReference type="EMBL" id="CAD8060183.1"/>
    </source>
</evidence>
<dbReference type="EMBL" id="CAJJDM010000029">
    <property type="protein sequence ID" value="CAD8060183.1"/>
    <property type="molecule type" value="Genomic_DNA"/>
</dbReference>
<name>A0A8S1L3J7_PARPR</name>
<protein>
    <submittedName>
        <fullName evidence="1">Uncharacterized protein</fullName>
    </submittedName>
</protein>
<accession>A0A8S1L3J7</accession>
<comment type="caution">
    <text evidence="1">The sequence shown here is derived from an EMBL/GenBank/DDBJ whole genome shotgun (WGS) entry which is preliminary data.</text>
</comment>
<keyword evidence="2" id="KW-1185">Reference proteome</keyword>
<organism evidence="1 2">
    <name type="scientific">Paramecium primaurelia</name>
    <dbReference type="NCBI Taxonomy" id="5886"/>
    <lineage>
        <taxon>Eukaryota</taxon>
        <taxon>Sar</taxon>
        <taxon>Alveolata</taxon>
        <taxon>Ciliophora</taxon>
        <taxon>Intramacronucleata</taxon>
        <taxon>Oligohymenophorea</taxon>
        <taxon>Peniculida</taxon>
        <taxon>Parameciidae</taxon>
        <taxon>Paramecium</taxon>
    </lineage>
</organism>
<evidence type="ECO:0000313" key="2">
    <source>
        <dbReference type="Proteomes" id="UP000688137"/>
    </source>
</evidence>
<dbReference type="AlphaFoldDB" id="A0A8S1L3J7"/>